<name>A0A0F6RI60_CITAM</name>
<dbReference type="OrthoDB" id="6622744at2"/>
<sequence length="138" mass="15575">MHYTSMINPLALLSCDSPASAKIIVDYVKTQLNVRLDNKLIVDADPQVPADGLPDYLTFLRHVAYTVGFATEHGFIKHTFVEEAVSELTLLGTDVHSFHWSTAFLQGVTRSREEKELDEATEQLREMFYQSAHFSDIA</sequence>
<dbReference type="RefSeq" id="WP_032676627.1">
    <property type="nucleotide sequence ID" value="NZ_CP011132.1"/>
</dbReference>
<dbReference type="KEGG" id="cama:F384_25710"/>
<dbReference type="Proteomes" id="UP000034085">
    <property type="component" value="Chromosome"/>
</dbReference>
<proteinExistence type="predicted"/>
<dbReference type="PATRIC" id="fig|1261127.3.peg.5328"/>
<evidence type="ECO:0000313" key="1">
    <source>
        <dbReference type="EMBL" id="AKE61725.1"/>
    </source>
</evidence>
<organism evidence="1 2">
    <name type="scientific">Citrobacter amalonaticus Y19</name>
    <dbReference type="NCBI Taxonomy" id="1261127"/>
    <lineage>
        <taxon>Bacteria</taxon>
        <taxon>Pseudomonadati</taxon>
        <taxon>Pseudomonadota</taxon>
        <taxon>Gammaproteobacteria</taxon>
        <taxon>Enterobacterales</taxon>
        <taxon>Enterobacteriaceae</taxon>
        <taxon>Citrobacter</taxon>
    </lineage>
</organism>
<dbReference type="EMBL" id="CP011132">
    <property type="protein sequence ID" value="AKE61725.1"/>
    <property type="molecule type" value="Genomic_DNA"/>
</dbReference>
<dbReference type="AlphaFoldDB" id="A0A0F6RI60"/>
<evidence type="ECO:0000313" key="2">
    <source>
        <dbReference type="Proteomes" id="UP000034085"/>
    </source>
</evidence>
<accession>A0A0F6RI60</accession>
<protein>
    <submittedName>
        <fullName evidence="1">Uncharacterized protein</fullName>
    </submittedName>
</protein>
<reference evidence="1 2" key="1">
    <citation type="journal article" date="2013" name="Appl. Microbiol. Biotechnol.">
        <title>Glycerol assimilation and production of 1,3-propanediol by Citrobacter amalonaticus Y19.</title>
        <authorList>
            <person name="Ainala S.K."/>
            <person name="Ashok S."/>
            <person name="Ko Y."/>
            <person name="Park S."/>
        </authorList>
    </citation>
    <scope>NUCLEOTIDE SEQUENCE [LARGE SCALE GENOMIC DNA]</scope>
    <source>
        <strain evidence="1 2">Y19</strain>
    </source>
</reference>
<dbReference type="HOGENOM" id="CLU_1853254_0_0_6"/>
<gene>
    <name evidence="1" type="ORF">F384_25710</name>
</gene>